<feature type="domain" description="CCHC-type" evidence="2">
    <location>
        <begin position="419"/>
        <end position="435"/>
    </location>
</feature>
<dbReference type="Proteomes" id="UP001281410">
    <property type="component" value="Unassembled WGS sequence"/>
</dbReference>
<keyword evidence="1" id="KW-0863">Zinc-finger</keyword>
<dbReference type="AlphaFoldDB" id="A0AAD9ZN08"/>
<dbReference type="SUPFAM" id="SSF57756">
    <property type="entry name" value="Retrovirus zinc finger-like domains"/>
    <property type="match status" value="1"/>
</dbReference>
<evidence type="ECO:0000259" key="2">
    <source>
        <dbReference type="PROSITE" id="PS50158"/>
    </source>
</evidence>
<keyword evidence="1" id="KW-0862">Zinc</keyword>
<name>A0AAD9ZN08_9ROSI</name>
<evidence type="ECO:0000313" key="3">
    <source>
        <dbReference type="EMBL" id="KAK3184723.1"/>
    </source>
</evidence>
<dbReference type="Gene3D" id="4.10.60.10">
    <property type="entry name" value="Zinc finger, CCHC-type"/>
    <property type="match status" value="1"/>
</dbReference>
<dbReference type="InterPro" id="IPR001878">
    <property type="entry name" value="Znf_CCHC"/>
</dbReference>
<evidence type="ECO:0000313" key="4">
    <source>
        <dbReference type="Proteomes" id="UP001281410"/>
    </source>
</evidence>
<sequence>MAKVAAFKADFFKYAKETYGVNPDGTCDDDKVVETQHVKREMVLPQSMITDGSSPSIPGTRTVPYNDVPRPFKEGFGKFPSGVKYVDILFPGGIPYGPSEVPLAEPTKDKWMPRGKKGSAQDFSFNLPKRTHSGRILVVGGVTPQFWPDIIAQWENDLLAAFKSESREFVSSFDLWDWAETFLDPYSKTIFNTFKGVYPDHFTERIGSPDDINITNFTLLVRTLLVGPEAGHPDTSYKQMNAQVKLKRLTCDKIKQIIPYSLDYYAYSAEAGLSMSETAAKQYMFQLPGHVGQAIRDEWNRMYNNIPNDPFLSMVPPRISFTFSKLREMCIERAKTKEIAKSDYGFCSSIYTGYSHMDYYNSSKKSSKKSKSHKKTKPCKACTASDQPRYSARKTPHKGFIYKGKKGNPNDKIVRGKNRCYNCNKPGHIVKNCPEKKTAKIKVALDLAPDIGYNFASVTKNSDSDSIASDVDSDDSIYSISYRPAEE</sequence>
<gene>
    <name evidence="3" type="ORF">Dsin_032009</name>
</gene>
<organism evidence="3 4">
    <name type="scientific">Dipteronia sinensis</name>
    <dbReference type="NCBI Taxonomy" id="43782"/>
    <lineage>
        <taxon>Eukaryota</taxon>
        <taxon>Viridiplantae</taxon>
        <taxon>Streptophyta</taxon>
        <taxon>Embryophyta</taxon>
        <taxon>Tracheophyta</taxon>
        <taxon>Spermatophyta</taxon>
        <taxon>Magnoliopsida</taxon>
        <taxon>eudicotyledons</taxon>
        <taxon>Gunneridae</taxon>
        <taxon>Pentapetalae</taxon>
        <taxon>rosids</taxon>
        <taxon>malvids</taxon>
        <taxon>Sapindales</taxon>
        <taxon>Sapindaceae</taxon>
        <taxon>Hippocastanoideae</taxon>
        <taxon>Acereae</taxon>
        <taxon>Dipteronia</taxon>
    </lineage>
</organism>
<reference evidence="3" key="1">
    <citation type="journal article" date="2023" name="Plant J.">
        <title>Genome sequences and population genomics provide insights into the demographic history, inbreeding, and mutation load of two 'living fossil' tree species of Dipteronia.</title>
        <authorList>
            <person name="Feng Y."/>
            <person name="Comes H.P."/>
            <person name="Chen J."/>
            <person name="Zhu S."/>
            <person name="Lu R."/>
            <person name="Zhang X."/>
            <person name="Li P."/>
            <person name="Qiu J."/>
            <person name="Olsen K.M."/>
            <person name="Qiu Y."/>
        </authorList>
    </citation>
    <scope>NUCLEOTIDE SEQUENCE</scope>
    <source>
        <strain evidence="3">NBL</strain>
    </source>
</reference>
<protein>
    <recommendedName>
        <fullName evidence="2">CCHC-type domain-containing protein</fullName>
    </recommendedName>
</protein>
<keyword evidence="4" id="KW-1185">Reference proteome</keyword>
<dbReference type="Pfam" id="PF22909">
    <property type="entry name" value="Caulimovir_coat_dom"/>
    <property type="match status" value="1"/>
</dbReference>
<accession>A0AAD9ZN08</accession>
<dbReference type="PROSITE" id="PS50158">
    <property type="entry name" value="ZF_CCHC"/>
    <property type="match status" value="1"/>
</dbReference>
<dbReference type="EMBL" id="JANJYJ010000010">
    <property type="protein sequence ID" value="KAK3184723.1"/>
    <property type="molecule type" value="Genomic_DNA"/>
</dbReference>
<dbReference type="SMART" id="SM00343">
    <property type="entry name" value="ZnF_C2HC"/>
    <property type="match status" value="1"/>
</dbReference>
<evidence type="ECO:0000256" key="1">
    <source>
        <dbReference type="PROSITE-ProRule" id="PRU00047"/>
    </source>
</evidence>
<proteinExistence type="predicted"/>
<dbReference type="InterPro" id="IPR036875">
    <property type="entry name" value="Znf_CCHC_sf"/>
</dbReference>
<dbReference type="GO" id="GO:0008270">
    <property type="term" value="F:zinc ion binding"/>
    <property type="evidence" value="ECO:0007669"/>
    <property type="project" value="UniProtKB-KW"/>
</dbReference>
<dbReference type="Pfam" id="PF00098">
    <property type="entry name" value="zf-CCHC"/>
    <property type="match status" value="1"/>
</dbReference>
<keyword evidence="1" id="KW-0479">Metal-binding</keyword>
<dbReference type="GO" id="GO:0003676">
    <property type="term" value="F:nucleic acid binding"/>
    <property type="evidence" value="ECO:0007669"/>
    <property type="project" value="InterPro"/>
</dbReference>
<comment type="caution">
    <text evidence="3">The sequence shown here is derived from an EMBL/GenBank/DDBJ whole genome shotgun (WGS) entry which is preliminary data.</text>
</comment>